<dbReference type="Proteomes" id="UP000289996">
    <property type="component" value="Unassembled WGS sequence"/>
</dbReference>
<proteinExistence type="predicted"/>
<evidence type="ECO:0000313" key="4">
    <source>
        <dbReference type="Proteomes" id="UP000289996"/>
    </source>
</evidence>
<dbReference type="Pfam" id="PF06605">
    <property type="entry name" value="Prophage_tail"/>
    <property type="match status" value="1"/>
</dbReference>
<evidence type="ECO:0000313" key="3">
    <source>
        <dbReference type="EMBL" id="VDG27866.1"/>
    </source>
</evidence>
<accession>A0A660E4J9</accession>
<dbReference type="InterPro" id="IPR010572">
    <property type="entry name" value="Tail_dom"/>
</dbReference>
<feature type="domain" description="Tail spike" evidence="1">
    <location>
        <begin position="95"/>
        <end position="472"/>
    </location>
</feature>
<feature type="domain" description="Prophage endopeptidase tail N-terminal" evidence="2">
    <location>
        <begin position="4"/>
        <end position="89"/>
    </location>
</feature>
<organism evidence="3 4">
    <name type="scientific">Lactiplantibacillus mudanjiangensis</name>
    <dbReference type="NCBI Taxonomy" id="1296538"/>
    <lineage>
        <taxon>Bacteria</taxon>
        <taxon>Bacillati</taxon>
        <taxon>Bacillota</taxon>
        <taxon>Bacilli</taxon>
        <taxon>Lactobacillales</taxon>
        <taxon>Lactobacillaceae</taxon>
        <taxon>Lactiplantibacillus</taxon>
    </lineage>
</organism>
<dbReference type="Gene3D" id="6.20.110.10">
    <property type="match status" value="1"/>
</dbReference>
<dbReference type="EMBL" id="UYIG01000068">
    <property type="protein sequence ID" value="VDG27866.1"/>
    <property type="molecule type" value="Genomic_DNA"/>
</dbReference>
<protein>
    <recommendedName>
        <fullName evidence="5">Prophage tail endopeptidase domain-containing protein</fullName>
    </recommendedName>
</protein>
<dbReference type="Gene3D" id="2.60.120.260">
    <property type="entry name" value="Galactose-binding domain-like"/>
    <property type="match status" value="1"/>
</dbReference>
<dbReference type="RefSeq" id="WP_130851576.1">
    <property type="nucleotide sequence ID" value="NZ_UYIG01000068.1"/>
</dbReference>
<dbReference type="Pfam" id="PF18994">
    <property type="entry name" value="Prophage_tailD1"/>
    <property type="match status" value="1"/>
</dbReference>
<evidence type="ECO:0008006" key="5">
    <source>
        <dbReference type="Google" id="ProtNLM"/>
    </source>
</evidence>
<dbReference type="InterPro" id="IPR044051">
    <property type="entry name" value="Prophage_tail_N"/>
</dbReference>
<name>A0A660E4J9_9LACO</name>
<sequence length="524" mass="58972">MDQLIVRSTSGEYEEIVTGIDYSSFAYNYEQNSTREVTFTVYKIPGNEFVYSLISNEASIIYHGQEYVIKTSTEIQSGFLYSKQVTAHHVYLSFQDHAIETAKDDKKWKLQDALDFVAKDNGLGYVVDCAGDWSKTTKTVDSLGNQTGSDALNSIAEAFSAIIFADNRHITLYDKATFYQNVDKTFRYLHNTENVTVETDTTDLKTRVKVYGTKKSKKEINYLKIKTSELTLAGTWVKTSTYNTKASGATASFTIDVKGDNDALEFASRLDLDGGTWSFYIDGAHVTDVVQYTSDKVTTKTFTISDKLTKGSHTVKMVFVSSFGTNAKPPKSYQPHGYLGTKSQQLFTVVANTDGDNAYNGTYVYVSPEEKSYQHPYELAPIKLTKSETQAEMIITAKAKLKDKPTVTLTLTYKGHEAISEREQWVFFHETMGFNTDVQLITLTLHHPFYWQPATVGFSNDTNNMVKIQQQWLRQLRTQQNQLATQSINLQNALDEADESTHQIIDSMADDNLAADEAETTTKK</sequence>
<dbReference type="Gene3D" id="3.55.50.40">
    <property type="match status" value="1"/>
</dbReference>
<dbReference type="OrthoDB" id="2404328at2"/>
<gene>
    <name evidence="3" type="ORF">MUDAN_MDHGFNIF_02684</name>
</gene>
<dbReference type="AlphaFoldDB" id="A0A660E4J9"/>
<keyword evidence="4" id="KW-1185">Reference proteome</keyword>
<reference evidence="3 4" key="1">
    <citation type="submission" date="2018-11" db="EMBL/GenBank/DDBJ databases">
        <authorList>
            <person name="Wuyts S."/>
        </authorList>
    </citation>
    <scope>NUCLEOTIDE SEQUENCE [LARGE SCALE GENOMIC DNA]</scope>
    <source>
        <strain evidence="3">Lactobacillus mudanjiangensis AMBF249</strain>
    </source>
</reference>
<evidence type="ECO:0000259" key="2">
    <source>
        <dbReference type="Pfam" id="PF18994"/>
    </source>
</evidence>
<evidence type="ECO:0000259" key="1">
    <source>
        <dbReference type="Pfam" id="PF06605"/>
    </source>
</evidence>